<keyword evidence="2 5" id="KW-0812">Transmembrane</keyword>
<dbReference type="EMBL" id="FNCG01000008">
    <property type="protein sequence ID" value="SDH29716.1"/>
    <property type="molecule type" value="Genomic_DNA"/>
</dbReference>
<sequence length="159" mass="18328">MIKELVLFIAILLIVMMWLYASSSKYFDFVGFKRDMHKQPFPTWLIDILVIILPPIEIITAFMVAWPKTRRMGLLITEVLMAAFAIYIVAIMFNFFPRVPCSCGGIFKSFTWEQHLIFNLFFVAVGIIGLLLNKAPENNNIQKLKIENDHKNISRAKSG</sequence>
<evidence type="ECO:0000256" key="3">
    <source>
        <dbReference type="ARBA" id="ARBA00022989"/>
    </source>
</evidence>
<proteinExistence type="predicted"/>
<feature type="transmembrane region" description="Helical" evidence="5">
    <location>
        <begin position="116"/>
        <end position="133"/>
    </location>
</feature>
<evidence type="ECO:0000256" key="1">
    <source>
        <dbReference type="ARBA" id="ARBA00004141"/>
    </source>
</evidence>
<comment type="subcellular location">
    <subcellularLocation>
        <location evidence="1">Membrane</location>
        <topology evidence="1">Multi-pass membrane protein</topology>
    </subcellularLocation>
</comment>
<evidence type="ECO:0000256" key="5">
    <source>
        <dbReference type="SAM" id="Phobius"/>
    </source>
</evidence>
<keyword evidence="3 5" id="KW-1133">Transmembrane helix</keyword>
<evidence type="ECO:0000313" key="8">
    <source>
        <dbReference type="Proteomes" id="UP000199705"/>
    </source>
</evidence>
<evidence type="ECO:0000313" key="7">
    <source>
        <dbReference type="EMBL" id="SDH29716.1"/>
    </source>
</evidence>
<organism evidence="7 8">
    <name type="scientific">Mucilaginibacter gossypii</name>
    <dbReference type="NCBI Taxonomy" id="551996"/>
    <lineage>
        <taxon>Bacteria</taxon>
        <taxon>Pseudomonadati</taxon>
        <taxon>Bacteroidota</taxon>
        <taxon>Sphingobacteriia</taxon>
        <taxon>Sphingobacteriales</taxon>
        <taxon>Sphingobacteriaceae</taxon>
        <taxon>Mucilaginibacter</taxon>
    </lineage>
</organism>
<dbReference type="GO" id="GO:0030416">
    <property type="term" value="P:methylamine metabolic process"/>
    <property type="evidence" value="ECO:0007669"/>
    <property type="project" value="InterPro"/>
</dbReference>
<protein>
    <recommendedName>
        <fullName evidence="6">Methylamine utilisation protein MauE domain-containing protein</fullName>
    </recommendedName>
</protein>
<dbReference type="AlphaFoldDB" id="A0A1G8B936"/>
<feature type="domain" description="Methylamine utilisation protein MauE" evidence="6">
    <location>
        <begin position="4"/>
        <end position="131"/>
    </location>
</feature>
<gene>
    <name evidence="7" type="ORF">SAMN05192573_108153</name>
</gene>
<keyword evidence="8" id="KW-1185">Reference proteome</keyword>
<name>A0A1G8B936_9SPHI</name>
<accession>A0A1G8B936</accession>
<evidence type="ECO:0000259" key="6">
    <source>
        <dbReference type="Pfam" id="PF07291"/>
    </source>
</evidence>
<dbReference type="Pfam" id="PF07291">
    <property type="entry name" value="MauE"/>
    <property type="match status" value="1"/>
</dbReference>
<feature type="transmembrane region" description="Helical" evidence="5">
    <location>
        <begin position="41"/>
        <end position="66"/>
    </location>
</feature>
<feature type="transmembrane region" description="Helical" evidence="5">
    <location>
        <begin position="5"/>
        <end position="21"/>
    </location>
</feature>
<dbReference type="InterPro" id="IPR009908">
    <property type="entry name" value="Methylamine_util_MauE"/>
</dbReference>
<reference evidence="8" key="1">
    <citation type="submission" date="2016-10" db="EMBL/GenBank/DDBJ databases">
        <authorList>
            <person name="Varghese N."/>
            <person name="Submissions S."/>
        </authorList>
    </citation>
    <scope>NUCLEOTIDE SEQUENCE [LARGE SCALE GENOMIC DNA]</scope>
    <source>
        <strain evidence="8">Gh-67</strain>
    </source>
</reference>
<dbReference type="RefSeq" id="WP_143020791.1">
    <property type="nucleotide sequence ID" value="NZ_FNCG01000008.1"/>
</dbReference>
<dbReference type="STRING" id="551996.SAMN05192573_108153"/>
<dbReference type="Proteomes" id="UP000199705">
    <property type="component" value="Unassembled WGS sequence"/>
</dbReference>
<feature type="transmembrane region" description="Helical" evidence="5">
    <location>
        <begin position="73"/>
        <end position="96"/>
    </location>
</feature>
<evidence type="ECO:0000256" key="2">
    <source>
        <dbReference type="ARBA" id="ARBA00022692"/>
    </source>
</evidence>
<keyword evidence="4 5" id="KW-0472">Membrane</keyword>
<evidence type="ECO:0000256" key="4">
    <source>
        <dbReference type="ARBA" id="ARBA00023136"/>
    </source>
</evidence>
<dbReference type="GO" id="GO:0016020">
    <property type="term" value="C:membrane"/>
    <property type="evidence" value="ECO:0007669"/>
    <property type="project" value="UniProtKB-SubCell"/>
</dbReference>